<dbReference type="SMART" id="SM00091">
    <property type="entry name" value="PAS"/>
    <property type="match status" value="1"/>
</dbReference>
<organism evidence="7 8">
    <name type="scientific">Ammoniphilus resinae</name>
    <dbReference type="NCBI Taxonomy" id="861532"/>
    <lineage>
        <taxon>Bacteria</taxon>
        <taxon>Bacillati</taxon>
        <taxon>Bacillota</taxon>
        <taxon>Bacilli</taxon>
        <taxon>Bacillales</taxon>
        <taxon>Paenibacillaceae</taxon>
        <taxon>Aneurinibacillus group</taxon>
        <taxon>Ammoniphilus</taxon>
    </lineage>
</organism>
<dbReference type="PROSITE" id="PS50885">
    <property type="entry name" value="HAMP"/>
    <property type="match status" value="1"/>
</dbReference>
<dbReference type="EMBL" id="JAGGKT010000012">
    <property type="protein sequence ID" value="MBP1933659.1"/>
    <property type="molecule type" value="Genomic_DNA"/>
</dbReference>
<evidence type="ECO:0000256" key="1">
    <source>
        <dbReference type="ARBA" id="ARBA00004236"/>
    </source>
</evidence>
<sequence length="217" mass="25207">MQGKQVTQSYPDYRGETVFGDYRWVNGHKWLIIGEFARDDIFSPFYQLMMVLTVALLLVLIIGLVCTLLLSKQIEIPIKEVLKGARQMGKEKYEYRIEPSSYAHFSIELQELCGTFNQMAELVQYHMHSVQNSEERYRALIESSPNAIIVHQADKIVYANPASVRLLRFSSPEDLIGRHILEYVHPDYHEIVRDRIQQLEINKPVGLLEEKYVFSDG</sequence>
<evidence type="ECO:0000256" key="4">
    <source>
        <dbReference type="SAM" id="Phobius"/>
    </source>
</evidence>
<dbReference type="InterPro" id="IPR000014">
    <property type="entry name" value="PAS"/>
</dbReference>
<dbReference type="SUPFAM" id="SSF55785">
    <property type="entry name" value="PYP-like sensor domain (PAS domain)"/>
    <property type="match status" value="1"/>
</dbReference>
<gene>
    <name evidence="7" type="ORF">J2Z37_003672</name>
</gene>
<dbReference type="CDD" id="cd06225">
    <property type="entry name" value="HAMP"/>
    <property type="match status" value="1"/>
</dbReference>
<proteinExistence type="predicted"/>
<evidence type="ECO:0000259" key="5">
    <source>
        <dbReference type="PROSITE" id="PS50112"/>
    </source>
</evidence>
<dbReference type="Pfam" id="PF00989">
    <property type="entry name" value="PAS"/>
    <property type="match status" value="1"/>
</dbReference>
<accession>A0ABS4GTS5</accession>
<feature type="domain" description="PAS" evidence="5">
    <location>
        <begin position="133"/>
        <end position="203"/>
    </location>
</feature>
<evidence type="ECO:0000313" key="8">
    <source>
        <dbReference type="Proteomes" id="UP001519343"/>
    </source>
</evidence>
<dbReference type="InterPro" id="IPR013767">
    <property type="entry name" value="PAS_fold"/>
</dbReference>
<comment type="caution">
    <text evidence="7">The sequence shown here is derived from an EMBL/GenBank/DDBJ whole genome shotgun (WGS) entry which is preliminary data.</text>
</comment>
<dbReference type="NCBIfam" id="TIGR00229">
    <property type="entry name" value="sensory_box"/>
    <property type="match status" value="1"/>
</dbReference>
<dbReference type="InterPro" id="IPR035965">
    <property type="entry name" value="PAS-like_dom_sf"/>
</dbReference>
<feature type="domain" description="HAMP" evidence="6">
    <location>
        <begin position="72"/>
        <end position="128"/>
    </location>
</feature>
<dbReference type="Gene3D" id="6.10.340.10">
    <property type="match status" value="1"/>
</dbReference>
<evidence type="ECO:0000259" key="6">
    <source>
        <dbReference type="PROSITE" id="PS50885"/>
    </source>
</evidence>
<name>A0ABS4GTS5_9BACL</name>
<dbReference type="PROSITE" id="PS50112">
    <property type="entry name" value="PAS"/>
    <property type="match status" value="1"/>
</dbReference>
<dbReference type="RefSeq" id="WP_209811672.1">
    <property type="nucleotide sequence ID" value="NZ_JAGGKT010000012.1"/>
</dbReference>
<keyword evidence="3 4" id="KW-0472">Membrane</keyword>
<dbReference type="Proteomes" id="UP001519343">
    <property type="component" value="Unassembled WGS sequence"/>
</dbReference>
<dbReference type="InterPro" id="IPR003660">
    <property type="entry name" value="HAMP_dom"/>
</dbReference>
<dbReference type="Gene3D" id="3.30.450.20">
    <property type="entry name" value="PAS domain"/>
    <property type="match status" value="1"/>
</dbReference>
<dbReference type="CDD" id="cd00130">
    <property type="entry name" value="PAS"/>
    <property type="match status" value="1"/>
</dbReference>
<keyword evidence="8" id="KW-1185">Reference proteome</keyword>
<protein>
    <submittedName>
        <fullName evidence="7">PAS domain-containing protein</fullName>
    </submittedName>
</protein>
<reference evidence="7 8" key="1">
    <citation type="submission" date="2021-03" db="EMBL/GenBank/DDBJ databases">
        <title>Genomic Encyclopedia of Type Strains, Phase IV (KMG-IV): sequencing the most valuable type-strain genomes for metagenomic binning, comparative biology and taxonomic classification.</title>
        <authorList>
            <person name="Goeker M."/>
        </authorList>
    </citation>
    <scope>NUCLEOTIDE SEQUENCE [LARGE SCALE GENOMIC DNA]</scope>
    <source>
        <strain evidence="7 8">DSM 24738</strain>
    </source>
</reference>
<keyword evidence="2" id="KW-1003">Cell membrane</keyword>
<keyword evidence="4" id="KW-1133">Transmembrane helix</keyword>
<comment type="subcellular location">
    <subcellularLocation>
        <location evidence="1">Cell membrane</location>
    </subcellularLocation>
</comment>
<feature type="transmembrane region" description="Helical" evidence="4">
    <location>
        <begin position="45"/>
        <end position="70"/>
    </location>
</feature>
<evidence type="ECO:0000256" key="2">
    <source>
        <dbReference type="ARBA" id="ARBA00022475"/>
    </source>
</evidence>
<evidence type="ECO:0000313" key="7">
    <source>
        <dbReference type="EMBL" id="MBP1933659.1"/>
    </source>
</evidence>
<evidence type="ECO:0000256" key="3">
    <source>
        <dbReference type="ARBA" id="ARBA00023136"/>
    </source>
</evidence>
<keyword evidence="4" id="KW-0812">Transmembrane</keyword>